<reference evidence="2" key="1">
    <citation type="submission" date="2016-11" db="UniProtKB">
        <authorList>
            <consortium name="WormBaseParasite"/>
        </authorList>
    </citation>
    <scope>IDENTIFICATION</scope>
</reference>
<dbReference type="AlphaFoldDB" id="A0A1I7UPP7"/>
<name>A0A1I7UPP7_9PELO</name>
<proteinExistence type="predicted"/>
<dbReference type="Proteomes" id="UP000095282">
    <property type="component" value="Unplaced"/>
</dbReference>
<evidence type="ECO:0000313" key="1">
    <source>
        <dbReference type="Proteomes" id="UP000095282"/>
    </source>
</evidence>
<keyword evidence="1" id="KW-1185">Reference proteome</keyword>
<sequence length="69" mass="7548">MDADISNVDGYGGLEIGSWFGMMSYKAMSAFSRPSPLPCCLKRAIGNFGSMFCRPTDIAGINNYFLLHC</sequence>
<organism evidence="1 2">
    <name type="scientific">Caenorhabditis tropicalis</name>
    <dbReference type="NCBI Taxonomy" id="1561998"/>
    <lineage>
        <taxon>Eukaryota</taxon>
        <taxon>Metazoa</taxon>
        <taxon>Ecdysozoa</taxon>
        <taxon>Nematoda</taxon>
        <taxon>Chromadorea</taxon>
        <taxon>Rhabditida</taxon>
        <taxon>Rhabditina</taxon>
        <taxon>Rhabditomorpha</taxon>
        <taxon>Rhabditoidea</taxon>
        <taxon>Rhabditidae</taxon>
        <taxon>Peloderinae</taxon>
        <taxon>Caenorhabditis</taxon>
    </lineage>
</organism>
<accession>A0A1I7UPP7</accession>
<protein>
    <submittedName>
        <fullName evidence="2">Uncharacterized protein</fullName>
    </submittedName>
</protein>
<evidence type="ECO:0000313" key="2">
    <source>
        <dbReference type="WBParaSite" id="Csp11.Scaffold630.g18102.t1"/>
    </source>
</evidence>
<dbReference type="WBParaSite" id="Csp11.Scaffold630.g18102.t1">
    <property type="protein sequence ID" value="Csp11.Scaffold630.g18102.t1"/>
    <property type="gene ID" value="Csp11.Scaffold630.g18102"/>
</dbReference>